<evidence type="ECO:0000259" key="3">
    <source>
        <dbReference type="PROSITE" id="PS50977"/>
    </source>
</evidence>
<dbReference type="InterPro" id="IPR009057">
    <property type="entry name" value="Homeodomain-like_sf"/>
</dbReference>
<accession>A0A0A2REE6</accession>
<reference evidence="4" key="1">
    <citation type="submission" date="2017-12" db="EMBL/GenBank/DDBJ databases">
        <title>Genome sequencing and analysis.</title>
        <authorList>
            <person name="Huang Y.-T."/>
        </authorList>
    </citation>
    <scope>NUCLEOTIDE SEQUENCE</scope>
    <source>
        <strain evidence="4">VGH116</strain>
    </source>
</reference>
<dbReference type="AlphaFoldDB" id="A0A0A2REE6"/>
<dbReference type="InterPro" id="IPR015292">
    <property type="entry name" value="Tscrpt_reg_YbiH_C"/>
</dbReference>
<dbReference type="RefSeq" id="WP_004235704.1">
    <property type="nucleotide sequence ID" value="NZ_ABGYJJ040000001.1"/>
</dbReference>
<dbReference type="PANTHER" id="PTHR30055:SF146">
    <property type="entry name" value="HTH-TYPE TRANSCRIPTIONAL DUAL REGULATOR CECR"/>
    <property type="match status" value="1"/>
</dbReference>
<comment type="caution">
    <text evidence="4">The sequence shown here is derived from an EMBL/GenBank/DDBJ whole genome shotgun (WGS) entry which is preliminary data.</text>
</comment>
<dbReference type="NCBIfam" id="NF008587">
    <property type="entry name" value="PRK11552.1"/>
    <property type="match status" value="1"/>
</dbReference>
<keyword evidence="1 2" id="KW-0238">DNA-binding</keyword>
<dbReference type="SUPFAM" id="SSF48498">
    <property type="entry name" value="Tetracyclin repressor-like, C-terminal domain"/>
    <property type="match status" value="1"/>
</dbReference>
<evidence type="ECO:0000313" key="4">
    <source>
        <dbReference type="EMBL" id="MBE8611477.1"/>
    </source>
</evidence>
<dbReference type="SUPFAM" id="SSF46689">
    <property type="entry name" value="Homeodomain-like"/>
    <property type="match status" value="1"/>
</dbReference>
<evidence type="ECO:0000256" key="1">
    <source>
        <dbReference type="ARBA" id="ARBA00023125"/>
    </source>
</evidence>
<gene>
    <name evidence="5" type="primary">cecR</name>
    <name evidence="4" type="ORF">CYG68_03490</name>
    <name evidence="5" type="ORF">OSC06_06925</name>
</gene>
<dbReference type="InterPro" id="IPR036271">
    <property type="entry name" value="Tet_transcr_reg_TetR-rel_C_sf"/>
</dbReference>
<dbReference type="GO" id="GO:0000976">
    <property type="term" value="F:transcription cis-regulatory region binding"/>
    <property type="evidence" value="ECO:0007669"/>
    <property type="project" value="TreeGrafter"/>
</dbReference>
<dbReference type="Gene3D" id="1.10.10.60">
    <property type="entry name" value="Homeodomain-like"/>
    <property type="match status" value="1"/>
</dbReference>
<sequence length="228" mass="25899">MSVNTTNTPRGEQAKLALLEAAIEIFGLNGPNSATTRQIAQRADQNIAAIAYYFGSKDGLYLAVAQHIADIIRDEFRPVIEEIDLFLENGADERDESRCLQLIELSFLAYNELVLKKSNINISRIMSREQLIPTKAYTLIHEQALSAIFTRQARLVARYTGLPDGHINTLIHTHALMGEILSFRLARENLLRQTGWDNIGPKEYDMINDVLREHIRLLLSGLKQHYRN</sequence>
<dbReference type="Pfam" id="PF09209">
    <property type="entry name" value="CecR_C"/>
    <property type="match status" value="1"/>
</dbReference>
<dbReference type="InterPro" id="IPR001647">
    <property type="entry name" value="HTH_TetR"/>
</dbReference>
<feature type="domain" description="HTH tetR-type" evidence="3">
    <location>
        <begin position="12"/>
        <end position="72"/>
    </location>
</feature>
<dbReference type="InterPro" id="IPR050109">
    <property type="entry name" value="HTH-type_TetR-like_transc_reg"/>
</dbReference>
<protein>
    <submittedName>
        <fullName evidence="4 5">Transcriptional regulator</fullName>
    </submittedName>
</protein>
<dbReference type="Gene3D" id="1.10.357.10">
    <property type="entry name" value="Tetracycline Repressor, domain 2"/>
    <property type="match status" value="1"/>
</dbReference>
<proteinExistence type="predicted"/>
<dbReference type="Proteomes" id="UP001182247">
    <property type="component" value="Unassembled WGS sequence"/>
</dbReference>
<evidence type="ECO:0000313" key="5">
    <source>
        <dbReference type="EMBL" id="MDS0897701.1"/>
    </source>
</evidence>
<name>A0A0A2REE6_MORMO</name>
<dbReference type="EMBL" id="JAPKIY010000010">
    <property type="protein sequence ID" value="MDS0897701.1"/>
    <property type="molecule type" value="Genomic_DNA"/>
</dbReference>
<organism evidence="4 6">
    <name type="scientific">Morganella morganii</name>
    <name type="common">Proteus morganii</name>
    <dbReference type="NCBI Taxonomy" id="582"/>
    <lineage>
        <taxon>Bacteria</taxon>
        <taxon>Pseudomonadati</taxon>
        <taxon>Pseudomonadota</taxon>
        <taxon>Gammaproteobacteria</taxon>
        <taxon>Enterobacterales</taxon>
        <taxon>Morganellaceae</taxon>
        <taxon>Morganella</taxon>
    </lineage>
</organism>
<dbReference type="GO" id="GO:0003700">
    <property type="term" value="F:DNA-binding transcription factor activity"/>
    <property type="evidence" value="ECO:0007669"/>
    <property type="project" value="TreeGrafter"/>
</dbReference>
<dbReference type="Pfam" id="PF00440">
    <property type="entry name" value="TetR_N"/>
    <property type="match status" value="1"/>
</dbReference>
<evidence type="ECO:0000256" key="2">
    <source>
        <dbReference type="PROSITE-ProRule" id="PRU00335"/>
    </source>
</evidence>
<dbReference type="PANTHER" id="PTHR30055">
    <property type="entry name" value="HTH-TYPE TRANSCRIPTIONAL REGULATOR RUTR"/>
    <property type="match status" value="1"/>
</dbReference>
<dbReference type="STRING" id="582.AL531_02360"/>
<dbReference type="OrthoDB" id="2356263at2"/>
<dbReference type="EMBL" id="PKLF01000003">
    <property type="protein sequence ID" value="MBE8611477.1"/>
    <property type="molecule type" value="Genomic_DNA"/>
</dbReference>
<feature type="DNA-binding region" description="H-T-H motif" evidence="2">
    <location>
        <begin position="35"/>
        <end position="54"/>
    </location>
</feature>
<dbReference type="GeneID" id="93361248"/>
<reference evidence="5" key="2">
    <citation type="submission" date="2023-02" db="EMBL/GenBank/DDBJ databases">
        <title>Detection, antimicrobial susceptibility and genomic characterization of NDM-producing species of Morganellaceae, Yersiniaceae, and Enterobacteriaceae other than Klebsiella.</title>
        <authorList>
            <person name="Camargo C.H."/>
            <person name="Sacchi C.T."/>
            <person name="Campos K.R."/>
        </authorList>
    </citation>
    <scope>NUCLEOTIDE SEQUENCE</scope>
    <source>
        <strain evidence="5">1189_21</strain>
    </source>
</reference>
<dbReference type="Proteomes" id="UP000650477">
    <property type="component" value="Unassembled WGS sequence"/>
</dbReference>
<evidence type="ECO:0000313" key="6">
    <source>
        <dbReference type="Proteomes" id="UP000650477"/>
    </source>
</evidence>
<dbReference type="PROSITE" id="PS50977">
    <property type="entry name" value="HTH_TETR_2"/>
    <property type="match status" value="1"/>
</dbReference>